<organism evidence="2 3">
    <name type="scientific">Chlamydomonas eustigma</name>
    <dbReference type="NCBI Taxonomy" id="1157962"/>
    <lineage>
        <taxon>Eukaryota</taxon>
        <taxon>Viridiplantae</taxon>
        <taxon>Chlorophyta</taxon>
        <taxon>core chlorophytes</taxon>
        <taxon>Chlorophyceae</taxon>
        <taxon>CS clade</taxon>
        <taxon>Chlamydomonadales</taxon>
        <taxon>Chlamydomonadaceae</taxon>
        <taxon>Chlamydomonas</taxon>
    </lineage>
</organism>
<sequence length="259" mass="28382">MPTIQDDHHLGTIASHSCLPPLLGKENSENTYMLPGFLEAWMSLDGAEDITRSSAGKTRNIKVGKIPTMSYLPTFMYLIVPADDLVKFIVEDTHQKMYLGGCSPDLTLHLAGSPLCAFGTIAVIELQTGSLDNKHRGKAVKYTEELLEANPDRPFALCLLTNTEELQVFRASRTTNQASGSEFVFECSDLVSLCEATSAGSIKGWEYIVQMFKLDVSSFGQVAPELTTKNEVYIATSLLGSTKNLRVYGVKDGLKSLLF</sequence>
<keyword evidence="3" id="KW-1185">Reference proteome</keyword>
<proteinExistence type="predicted"/>
<evidence type="ECO:0000313" key="2">
    <source>
        <dbReference type="EMBL" id="GAX74621.1"/>
    </source>
</evidence>
<feature type="domain" description="DUF6826" evidence="1">
    <location>
        <begin position="85"/>
        <end position="153"/>
    </location>
</feature>
<dbReference type="Pfam" id="PF20713">
    <property type="entry name" value="DUF6826"/>
    <property type="match status" value="1"/>
</dbReference>
<gene>
    <name evidence="2" type="ORF">CEUSTIGMA_g2069.t1</name>
</gene>
<dbReference type="EMBL" id="BEGY01000008">
    <property type="protein sequence ID" value="GAX74621.1"/>
    <property type="molecule type" value="Genomic_DNA"/>
</dbReference>
<evidence type="ECO:0000313" key="3">
    <source>
        <dbReference type="Proteomes" id="UP000232323"/>
    </source>
</evidence>
<dbReference type="Proteomes" id="UP000232323">
    <property type="component" value="Unassembled WGS sequence"/>
</dbReference>
<dbReference type="InterPro" id="IPR049229">
    <property type="entry name" value="DUF6826"/>
</dbReference>
<name>A0A250WUX9_9CHLO</name>
<protein>
    <recommendedName>
        <fullName evidence="1">DUF6826 domain-containing protein</fullName>
    </recommendedName>
</protein>
<accession>A0A250WUX9</accession>
<dbReference type="AlphaFoldDB" id="A0A250WUX9"/>
<evidence type="ECO:0000259" key="1">
    <source>
        <dbReference type="Pfam" id="PF20713"/>
    </source>
</evidence>
<reference evidence="2 3" key="1">
    <citation type="submission" date="2017-08" db="EMBL/GenBank/DDBJ databases">
        <title>Acidophilic green algal genome provides insights into adaptation to an acidic environment.</title>
        <authorList>
            <person name="Hirooka S."/>
            <person name="Hirose Y."/>
            <person name="Kanesaki Y."/>
            <person name="Higuchi S."/>
            <person name="Fujiwara T."/>
            <person name="Onuma R."/>
            <person name="Era A."/>
            <person name="Ohbayashi R."/>
            <person name="Uzuka A."/>
            <person name="Nozaki H."/>
            <person name="Yoshikawa H."/>
            <person name="Miyagishima S.Y."/>
        </authorList>
    </citation>
    <scope>NUCLEOTIDE SEQUENCE [LARGE SCALE GENOMIC DNA]</scope>
    <source>
        <strain evidence="2 3">NIES-2499</strain>
    </source>
</reference>
<comment type="caution">
    <text evidence="2">The sequence shown here is derived from an EMBL/GenBank/DDBJ whole genome shotgun (WGS) entry which is preliminary data.</text>
</comment>